<dbReference type="CDD" id="cd01557">
    <property type="entry name" value="BCAT_beta_family"/>
    <property type="match status" value="1"/>
</dbReference>
<evidence type="ECO:0000256" key="18">
    <source>
        <dbReference type="RuleBase" id="RU004517"/>
    </source>
</evidence>
<comment type="cofactor">
    <cofactor evidence="1 17">
        <name>pyridoxal 5'-phosphate</name>
        <dbReference type="ChEBI" id="CHEBI:597326"/>
    </cofactor>
</comment>
<keyword evidence="7 18" id="KW-0032">Aminotransferase</keyword>
<dbReference type="PROSITE" id="PS00770">
    <property type="entry name" value="AA_TRANSFER_CLASS_4"/>
    <property type="match status" value="1"/>
</dbReference>
<keyword evidence="11 18" id="KW-0100">Branched-chain amino acid biosynthesis</keyword>
<dbReference type="GO" id="GO:0009099">
    <property type="term" value="P:L-valine biosynthetic process"/>
    <property type="evidence" value="ECO:0007669"/>
    <property type="project" value="UniProtKB-UniPathway"/>
</dbReference>
<evidence type="ECO:0000256" key="13">
    <source>
        <dbReference type="ARBA" id="ARBA00048798"/>
    </source>
</evidence>
<evidence type="ECO:0000256" key="17">
    <source>
        <dbReference type="RuleBase" id="RU004516"/>
    </source>
</evidence>
<dbReference type="AlphaFoldDB" id="A0A6M1SUM5"/>
<evidence type="ECO:0000256" key="4">
    <source>
        <dbReference type="ARBA" id="ARBA00004931"/>
    </source>
</evidence>
<comment type="catalytic activity">
    <reaction evidence="14 18">
        <text>L-leucine + 2-oxoglutarate = 4-methyl-2-oxopentanoate + L-glutamate</text>
        <dbReference type="Rhea" id="RHEA:18321"/>
        <dbReference type="ChEBI" id="CHEBI:16810"/>
        <dbReference type="ChEBI" id="CHEBI:17865"/>
        <dbReference type="ChEBI" id="CHEBI:29985"/>
        <dbReference type="ChEBI" id="CHEBI:57427"/>
        <dbReference type="EC" id="2.6.1.42"/>
    </reaction>
</comment>
<comment type="similarity">
    <text evidence="6 16">Belongs to the class-IV pyridoxal-phosphate-dependent aminotransferase family.</text>
</comment>
<evidence type="ECO:0000256" key="5">
    <source>
        <dbReference type="ARBA" id="ARBA00005072"/>
    </source>
</evidence>
<organism evidence="19 20">
    <name type="scientific">Halalkalibaculum roseum</name>
    <dbReference type="NCBI Taxonomy" id="2709311"/>
    <lineage>
        <taxon>Bacteria</taxon>
        <taxon>Pseudomonadati</taxon>
        <taxon>Balneolota</taxon>
        <taxon>Balneolia</taxon>
        <taxon>Balneolales</taxon>
        <taxon>Balneolaceae</taxon>
        <taxon>Halalkalibaculum</taxon>
    </lineage>
</organism>
<dbReference type="EC" id="2.6.1.42" evidence="18"/>
<evidence type="ECO:0000256" key="16">
    <source>
        <dbReference type="RuleBase" id="RU004106"/>
    </source>
</evidence>
<feature type="modified residue" description="N6-(pyridoxal phosphate)lysine" evidence="15">
    <location>
        <position position="195"/>
    </location>
</feature>
<accession>A0A6M1SUM5</accession>
<evidence type="ECO:0000256" key="9">
    <source>
        <dbReference type="ARBA" id="ARBA00022679"/>
    </source>
</evidence>
<dbReference type="PIRSF" id="PIRSF006468">
    <property type="entry name" value="BCAT1"/>
    <property type="match status" value="1"/>
</dbReference>
<comment type="catalytic activity">
    <reaction evidence="13 18">
        <text>L-isoleucine + 2-oxoglutarate = (S)-3-methyl-2-oxopentanoate + L-glutamate</text>
        <dbReference type="Rhea" id="RHEA:24801"/>
        <dbReference type="ChEBI" id="CHEBI:16810"/>
        <dbReference type="ChEBI" id="CHEBI:29985"/>
        <dbReference type="ChEBI" id="CHEBI:35146"/>
        <dbReference type="ChEBI" id="CHEBI:58045"/>
        <dbReference type="EC" id="2.6.1.42"/>
    </reaction>
</comment>
<comment type="function">
    <text evidence="2">Acts on leucine, isoleucine and valine.</text>
</comment>
<reference evidence="19 20" key="1">
    <citation type="submission" date="2020-02" db="EMBL/GenBank/DDBJ databases">
        <title>Balneolaceae bacterium YR4-1, complete genome.</title>
        <authorList>
            <person name="Li Y."/>
            <person name="Wu S."/>
        </authorList>
    </citation>
    <scope>NUCLEOTIDE SEQUENCE [LARGE SCALE GENOMIC DNA]</scope>
    <source>
        <strain evidence="19 20">YR4-1</strain>
    </source>
</reference>
<dbReference type="Pfam" id="PF01063">
    <property type="entry name" value="Aminotran_4"/>
    <property type="match status" value="1"/>
</dbReference>
<comment type="caution">
    <text evidence="19">The sequence shown here is derived from an EMBL/GenBank/DDBJ whole genome shotgun (WGS) entry which is preliminary data.</text>
</comment>
<dbReference type="GO" id="GO:0004084">
    <property type="term" value="F:branched-chain-amino-acid transaminase activity"/>
    <property type="evidence" value="ECO:0007669"/>
    <property type="project" value="UniProtKB-EC"/>
</dbReference>
<evidence type="ECO:0000256" key="8">
    <source>
        <dbReference type="ARBA" id="ARBA00022605"/>
    </source>
</evidence>
<evidence type="ECO:0000256" key="15">
    <source>
        <dbReference type="PIRSR" id="PIRSR006468-1"/>
    </source>
</evidence>
<evidence type="ECO:0000256" key="12">
    <source>
        <dbReference type="ARBA" id="ARBA00048212"/>
    </source>
</evidence>
<name>A0A6M1SUM5_9BACT</name>
<dbReference type="Gene3D" id="3.20.10.10">
    <property type="entry name" value="D-amino Acid Aminotransferase, subunit A, domain 2"/>
    <property type="match status" value="1"/>
</dbReference>
<protein>
    <recommendedName>
        <fullName evidence="18">Branched-chain-amino-acid aminotransferase</fullName>
        <ecNumber evidence="18">2.6.1.42</ecNumber>
    </recommendedName>
</protein>
<dbReference type="PANTHER" id="PTHR11825">
    <property type="entry name" value="SUBGROUP IIII AMINOTRANSFERASE"/>
    <property type="match status" value="1"/>
</dbReference>
<keyword evidence="20" id="KW-1185">Reference proteome</keyword>
<comment type="pathway">
    <text evidence="5">Amino-acid biosynthesis; L-leucine biosynthesis; L-leucine from 3-methyl-2-oxobutanoate: step 4/4.</text>
</comment>
<dbReference type="GO" id="GO:0009098">
    <property type="term" value="P:L-leucine biosynthetic process"/>
    <property type="evidence" value="ECO:0007669"/>
    <property type="project" value="UniProtKB-UniPathway"/>
</dbReference>
<evidence type="ECO:0000313" key="19">
    <source>
        <dbReference type="EMBL" id="NGP75808.1"/>
    </source>
</evidence>
<dbReference type="RefSeq" id="WP_165139437.1">
    <property type="nucleotide sequence ID" value="NZ_JAALLT010000001.1"/>
</dbReference>
<dbReference type="Gene3D" id="3.30.470.10">
    <property type="match status" value="1"/>
</dbReference>
<comment type="pathway">
    <text evidence="4">Amino-acid biosynthesis; L-valine biosynthesis; L-valine from pyruvate: step 4/4.</text>
</comment>
<evidence type="ECO:0000313" key="20">
    <source>
        <dbReference type="Proteomes" id="UP000473278"/>
    </source>
</evidence>
<evidence type="ECO:0000256" key="11">
    <source>
        <dbReference type="ARBA" id="ARBA00023304"/>
    </source>
</evidence>
<evidence type="ECO:0000256" key="1">
    <source>
        <dbReference type="ARBA" id="ARBA00001933"/>
    </source>
</evidence>
<keyword evidence="9 18" id="KW-0808">Transferase</keyword>
<dbReference type="UniPathway" id="UPA00048">
    <property type="reaction ID" value="UER00073"/>
</dbReference>
<dbReference type="NCBIfam" id="NF009897">
    <property type="entry name" value="PRK13357.1"/>
    <property type="match status" value="1"/>
</dbReference>
<dbReference type="InterPro" id="IPR043132">
    <property type="entry name" value="BCAT-like_C"/>
</dbReference>
<dbReference type="SUPFAM" id="SSF56752">
    <property type="entry name" value="D-aminoacid aminotransferase-like PLP-dependent enzymes"/>
    <property type="match status" value="1"/>
</dbReference>
<dbReference type="Proteomes" id="UP000473278">
    <property type="component" value="Unassembled WGS sequence"/>
</dbReference>
<dbReference type="InterPro" id="IPR033939">
    <property type="entry name" value="BCAT_family"/>
</dbReference>
<dbReference type="GO" id="GO:0009097">
    <property type="term" value="P:isoleucine biosynthetic process"/>
    <property type="evidence" value="ECO:0007669"/>
    <property type="project" value="UniProtKB-UniPathway"/>
</dbReference>
<comment type="pathway">
    <text evidence="3">Amino-acid biosynthesis; L-isoleucine biosynthesis; L-isoleucine from 2-oxobutanoate: step 4/4.</text>
</comment>
<keyword evidence="8 18" id="KW-0028">Amino-acid biosynthesis</keyword>
<dbReference type="EMBL" id="JAALLT010000001">
    <property type="protein sequence ID" value="NGP75808.1"/>
    <property type="molecule type" value="Genomic_DNA"/>
</dbReference>
<evidence type="ECO:0000256" key="14">
    <source>
        <dbReference type="ARBA" id="ARBA00049229"/>
    </source>
</evidence>
<dbReference type="NCBIfam" id="TIGR01123">
    <property type="entry name" value="ilvE_II"/>
    <property type="match status" value="1"/>
</dbReference>
<evidence type="ECO:0000256" key="10">
    <source>
        <dbReference type="ARBA" id="ARBA00022898"/>
    </source>
</evidence>
<keyword evidence="10 17" id="KW-0663">Pyridoxal phosphate</keyword>
<evidence type="ECO:0000256" key="2">
    <source>
        <dbReference type="ARBA" id="ARBA00003109"/>
    </source>
</evidence>
<comment type="catalytic activity">
    <reaction evidence="12 18">
        <text>L-valine + 2-oxoglutarate = 3-methyl-2-oxobutanoate + L-glutamate</text>
        <dbReference type="Rhea" id="RHEA:24813"/>
        <dbReference type="ChEBI" id="CHEBI:11851"/>
        <dbReference type="ChEBI" id="CHEBI:16810"/>
        <dbReference type="ChEBI" id="CHEBI:29985"/>
        <dbReference type="ChEBI" id="CHEBI:57762"/>
        <dbReference type="EC" id="2.6.1.42"/>
    </reaction>
</comment>
<gene>
    <name evidence="19" type="ORF">G3570_04135</name>
</gene>
<dbReference type="InterPro" id="IPR036038">
    <property type="entry name" value="Aminotransferase-like"/>
</dbReference>
<proteinExistence type="inferred from homology"/>
<evidence type="ECO:0000256" key="7">
    <source>
        <dbReference type="ARBA" id="ARBA00022576"/>
    </source>
</evidence>
<dbReference type="UniPathway" id="UPA00049">
    <property type="reaction ID" value="UER00062"/>
</dbReference>
<dbReference type="InterPro" id="IPR005786">
    <property type="entry name" value="B_amino_transII"/>
</dbReference>
<dbReference type="InterPro" id="IPR043131">
    <property type="entry name" value="BCAT-like_N"/>
</dbReference>
<dbReference type="UniPathway" id="UPA00047">
    <property type="reaction ID" value="UER00058"/>
</dbReference>
<evidence type="ECO:0000256" key="6">
    <source>
        <dbReference type="ARBA" id="ARBA00009320"/>
    </source>
</evidence>
<evidence type="ECO:0000256" key="3">
    <source>
        <dbReference type="ARBA" id="ARBA00004824"/>
    </source>
</evidence>
<sequence>MDTLTDIAVQKAEQSRLPEVDLDNPGFGKVFTDHMLEMEYKNGEWKQPVIKPYGPIQITPALSTLHYGQSVFEGTKAYYIDGKTVNLFRPEKNYERMANSCERLCIPKIDRETFLEGIRKLVKLDHKWVPEKDGNSLYIRPFACAWDTQVAAKVSDTYRFYIILSPVGSYYDAPVRLITSQNYVRAVEGGFGEAKTAGNYAASFYPARKAQQMGFSQVLWLDAFDHEYVEEVGTMNIFFLIDDVLITPPLGGTILPGVTRDSVLKLARSWDMDVEERKIGMTEVMEAARSGKLQEVFGAGTAAVISPVKEIRHHGELITIHEDGRGPVGQKLYDTIYGIQRGKLEDRFNWTHSIEVA</sequence>
<dbReference type="InterPro" id="IPR018300">
    <property type="entry name" value="Aminotrans_IV_CS"/>
</dbReference>
<dbReference type="PANTHER" id="PTHR11825:SF44">
    <property type="entry name" value="BRANCHED-CHAIN-AMINO-ACID AMINOTRANSFERASE"/>
    <property type="match status" value="1"/>
</dbReference>
<dbReference type="InterPro" id="IPR001544">
    <property type="entry name" value="Aminotrans_IV"/>
</dbReference>